<dbReference type="GO" id="GO:0015697">
    <property type="term" value="P:quaternary ammonium group transport"/>
    <property type="evidence" value="ECO:0007669"/>
    <property type="project" value="UniProtKB-ARBA"/>
</dbReference>
<evidence type="ECO:0000313" key="12">
    <source>
        <dbReference type="Proteomes" id="UP000248798"/>
    </source>
</evidence>
<keyword evidence="3" id="KW-0410">Iron transport</keyword>
<dbReference type="OrthoDB" id="9809450at2"/>
<evidence type="ECO:0000256" key="1">
    <source>
        <dbReference type="ARBA" id="ARBA00022448"/>
    </source>
</evidence>
<dbReference type="InterPro" id="IPR015853">
    <property type="entry name" value="ABC_transpr_FbpC"/>
</dbReference>
<dbReference type="InterPro" id="IPR003593">
    <property type="entry name" value="AAA+_ATPase"/>
</dbReference>
<gene>
    <name evidence="11" type="ORF">DO021_20870</name>
    <name evidence="10" type="ORF">EYB58_03405</name>
</gene>
<dbReference type="SUPFAM" id="SSF50331">
    <property type="entry name" value="MOP-like"/>
    <property type="match status" value="1"/>
</dbReference>
<dbReference type="Gene3D" id="3.40.50.300">
    <property type="entry name" value="P-loop containing nucleotide triphosphate hydrolases"/>
    <property type="match status" value="1"/>
</dbReference>
<dbReference type="AlphaFoldDB" id="A0A328FAE1"/>
<dbReference type="GO" id="GO:0015408">
    <property type="term" value="F:ABC-type ferric iron transporter activity"/>
    <property type="evidence" value="ECO:0007669"/>
    <property type="project" value="InterPro"/>
</dbReference>
<dbReference type="GO" id="GO:0043190">
    <property type="term" value="C:ATP-binding cassette (ABC) transporter complex"/>
    <property type="evidence" value="ECO:0007669"/>
    <property type="project" value="InterPro"/>
</dbReference>
<proteinExistence type="predicted"/>
<dbReference type="Proteomes" id="UP000293902">
    <property type="component" value="Chromosome"/>
</dbReference>
<dbReference type="FunFam" id="3.40.50.300:FF:000425">
    <property type="entry name" value="Probable ABC transporter, ATP-binding subunit"/>
    <property type="match status" value="1"/>
</dbReference>
<keyword evidence="8" id="KW-0472">Membrane</keyword>
<dbReference type="PROSITE" id="PS00211">
    <property type="entry name" value="ABC_TRANSPORTER_1"/>
    <property type="match status" value="1"/>
</dbReference>
<dbReference type="InterPro" id="IPR008995">
    <property type="entry name" value="Mo/tungstate-bd_C_term_dom"/>
</dbReference>
<dbReference type="InterPro" id="IPR050093">
    <property type="entry name" value="ABC_SmlMolc_Importer"/>
</dbReference>
<evidence type="ECO:0000256" key="2">
    <source>
        <dbReference type="ARBA" id="ARBA00022475"/>
    </source>
</evidence>
<feature type="domain" description="ABC transporter" evidence="9">
    <location>
        <begin position="3"/>
        <end position="233"/>
    </location>
</feature>
<name>A0A328FAE1_9BACT</name>
<keyword evidence="2" id="KW-1003">Cell membrane</keyword>
<evidence type="ECO:0000256" key="8">
    <source>
        <dbReference type="ARBA" id="ARBA00023136"/>
    </source>
</evidence>
<reference evidence="11 12" key="1">
    <citation type="submission" date="2018-06" db="EMBL/GenBank/DDBJ databases">
        <title>Complete Genome Sequence of Desulfobacter hydrogenophilus (DSM3380).</title>
        <authorList>
            <person name="Marietou A."/>
            <person name="Schreiber L."/>
            <person name="Marshall I."/>
            <person name="Jorgensen B."/>
        </authorList>
    </citation>
    <scope>NUCLEOTIDE SEQUENCE [LARGE SCALE GENOMIC DNA]</scope>
    <source>
        <strain evidence="11 12">DSM 3380</strain>
    </source>
</reference>
<keyword evidence="7" id="KW-0406">Ion transport</keyword>
<protein>
    <submittedName>
        <fullName evidence="10">ABC transporter ATP-binding protein</fullName>
    </submittedName>
</protein>
<keyword evidence="13" id="KW-1185">Reference proteome</keyword>
<reference evidence="10 13" key="2">
    <citation type="submission" date="2019-02" db="EMBL/GenBank/DDBJ databases">
        <title>Complete genome sequence of Desulfobacter hydrogenophilus AcRS1.</title>
        <authorList>
            <person name="Marietou A."/>
            <person name="Lund M.B."/>
            <person name="Marshall I.P.G."/>
            <person name="Schreiber L."/>
            <person name="Jorgensen B."/>
        </authorList>
    </citation>
    <scope>NUCLEOTIDE SEQUENCE [LARGE SCALE GENOMIC DNA]</scope>
    <source>
        <strain evidence="10 13">AcRS1</strain>
    </source>
</reference>
<dbReference type="SUPFAM" id="SSF52540">
    <property type="entry name" value="P-loop containing nucleoside triphosphate hydrolases"/>
    <property type="match status" value="1"/>
</dbReference>
<keyword evidence="4" id="KW-0547">Nucleotide-binding</keyword>
<dbReference type="InterPro" id="IPR017871">
    <property type="entry name" value="ABC_transporter-like_CS"/>
</dbReference>
<dbReference type="Pfam" id="PF00005">
    <property type="entry name" value="ABC_tran"/>
    <property type="match status" value="1"/>
</dbReference>
<dbReference type="PANTHER" id="PTHR42781">
    <property type="entry name" value="SPERMIDINE/PUTRESCINE IMPORT ATP-BINDING PROTEIN POTA"/>
    <property type="match status" value="1"/>
</dbReference>
<accession>A0A328FAE1</accession>
<dbReference type="EMBL" id="QLNI01000065">
    <property type="protein sequence ID" value="RAM00095.1"/>
    <property type="molecule type" value="Genomic_DNA"/>
</dbReference>
<evidence type="ECO:0000313" key="13">
    <source>
        <dbReference type="Proteomes" id="UP000293902"/>
    </source>
</evidence>
<dbReference type="GO" id="GO:0005524">
    <property type="term" value="F:ATP binding"/>
    <property type="evidence" value="ECO:0007669"/>
    <property type="project" value="UniProtKB-KW"/>
</dbReference>
<keyword evidence="6" id="KW-0408">Iron</keyword>
<evidence type="ECO:0000259" key="9">
    <source>
        <dbReference type="PROSITE" id="PS50893"/>
    </source>
</evidence>
<organism evidence="11 12">
    <name type="scientific">Desulfobacter hydrogenophilus</name>
    <dbReference type="NCBI Taxonomy" id="2291"/>
    <lineage>
        <taxon>Bacteria</taxon>
        <taxon>Pseudomonadati</taxon>
        <taxon>Thermodesulfobacteriota</taxon>
        <taxon>Desulfobacteria</taxon>
        <taxon>Desulfobacterales</taxon>
        <taxon>Desulfobacteraceae</taxon>
        <taxon>Desulfobacter</taxon>
    </lineage>
</organism>
<evidence type="ECO:0000256" key="7">
    <source>
        <dbReference type="ARBA" id="ARBA00023065"/>
    </source>
</evidence>
<evidence type="ECO:0000256" key="5">
    <source>
        <dbReference type="ARBA" id="ARBA00022840"/>
    </source>
</evidence>
<dbReference type="Proteomes" id="UP000248798">
    <property type="component" value="Unassembled WGS sequence"/>
</dbReference>
<evidence type="ECO:0000256" key="6">
    <source>
        <dbReference type="ARBA" id="ARBA00023004"/>
    </source>
</evidence>
<keyword evidence="1" id="KW-0813">Transport</keyword>
<dbReference type="Gene3D" id="2.40.50.100">
    <property type="match status" value="1"/>
</dbReference>
<evidence type="ECO:0000256" key="4">
    <source>
        <dbReference type="ARBA" id="ARBA00022741"/>
    </source>
</evidence>
<dbReference type="CDD" id="cd03259">
    <property type="entry name" value="ABC_Carb_Solutes_like"/>
    <property type="match status" value="1"/>
</dbReference>
<dbReference type="RefSeq" id="WP_111960274.1">
    <property type="nucleotide sequence ID" value="NZ_CP036313.1"/>
</dbReference>
<dbReference type="PANTHER" id="PTHR42781:SF4">
    <property type="entry name" value="SPERMIDINE_PUTRESCINE IMPORT ATP-BINDING PROTEIN POTA"/>
    <property type="match status" value="1"/>
</dbReference>
<dbReference type="InterPro" id="IPR003439">
    <property type="entry name" value="ABC_transporter-like_ATP-bd"/>
</dbReference>
<keyword evidence="5 10" id="KW-0067">ATP-binding</keyword>
<sequence length="387" mass="43540">MKIELKKILKTYKNQTVLENLNLQVNRGESHVLLGPSGSGKTTVLSIIAGLAKQDKGDVLIENQNVSSLSPDKRKIGFVFQDYALFPHLTVFENIAYGLRIKRIEKSRIEKRVGHYLSRINIEKEKDKFPHQLSGGQKQRVALARTLVTEPEILLMDEPMSSLDPLTKERIGEELKSIQREMGITTIYVTHNQEEAVSLGNRVSVLHHGKIEQGEAPDELFSHPKTEFVAHFVGANNILNVSLVEINPCEAVVRLCNEGVERSVEIRVKKYPILEKKLKDINLCIHPEKIMLKKETDPVNGKLNRIKGRIVNETGNGHGIKTTVDIGGMMLQAVVPKYPFDFKLYENVWVCFSPDALHPLCGKRCRSPKAFRACLNINESAVLNIKG</sequence>
<dbReference type="EMBL" id="CP036313">
    <property type="protein sequence ID" value="QBH12049.1"/>
    <property type="molecule type" value="Genomic_DNA"/>
</dbReference>
<evidence type="ECO:0000313" key="10">
    <source>
        <dbReference type="EMBL" id="QBH12049.1"/>
    </source>
</evidence>
<dbReference type="SMART" id="SM00382">
    <property type="entry name" value="AAA"/>
    <property type="match status" value="1"/>
</dbReference>
<dbReference type="GO" id="GO:0016887">
    <property type="term" value="F:ATP hydrolysis activity"/>
    <property type="evidence" value="ECO:0007669"/>
    <property type="project" value="InterPro"/>
</dbReference>
<evidence type="ECO:0000256" key="3">
    <source>
        <dbReference type="ARBA" id="ARBA00022496"/>
    </source>
</evidence>
<dbReference type="InterPro" id="IPR027417">
    <property type="entry name" value="P-loop_NTPase"/>
</dbReference>
<evidence type="ECO:0000313" key="11">
    <source>
        <dbReference type="EMBL" id="RAM00095.1"/>
    </source>
</evidence>
<dbReference type="PROSITE" id="PS50893">
    <property type="entry name" value="ABC_TRANSPORTER_2"/>
    <property type="match status" value="1"/>
</dbReference>